<dbReference type="PANTHER" id="PTHR30146:SF148">
    <property type="entry name" value="HTH-TYPE TRANSCRIPTIONAL REPRESSOR PURR-RELATED"/>
    <property type="match status" value="1"/>
</dbReference>
<dbReference type="InterPro" id="IPR010982">
    <property type="entry name" value="Lambda_DNA-bd_dom_sf"/>
</dbReference>
<evidence type="ECO:0000256" key="1">
    <source>
        <dbReference type="ARBA" id="ARBA00022491"/>
    </source>
</evidence>
<dbReference type="InterPro" id="IPR046335">
    <property type="entry name" value="LacI/GalR-like_sensor"/>
</dbReference>
<dbReference type="SUPFAM" id="SSF53822">
    <property type="entry name" value="Periplasmic binding protein-like I"/>
    <property type="match status" value="1"/>
</dbReference>
<feature type="domain" description="HTH lacI-type" evidence="5">
    <location>
        <begin position="4"/>
        <end position="55"/>
    </location>
</feature>
<accession>A0A094PY57</accession>
<dbReference type="CDD" id="cd01392">
    <property type="entry name" value="HTH_LacI"/>
    <property type="match status" value="1"/>
</dbReference>
<evidence type="ECO:0000256" key="2">
    <source>
        <dbReference type="ARBA" id="ARBA00023015"/>
    </source>
</evidence>
<keyword evidence="3" id="KW-0238">DNA-binding</keyword>
<keyword evidence="1" id="KW-0678">Repressor</keyword>
<dbReference type="SMART" id="SM00354">
    <property type="entry name" value="HTH_LACI"/>
    <property type="match status" value="1"/>
</dbReference>
<proteinExistence type="predicted"/>
<dbReference type="Gene3D" id="3.40.50.2300">
    <property type="match status" value="2"/>
</dbReference>
<dbReference type="GO" id="GO:0003700">
    <property type="term" value="F:DNA-binding transcription factor activity"/>
    <property type="evidence" value="ECO:0007669"/>
    <property type="project" value="TreeGrafter"/>
</dbReference>
<dbReference type="GO" id="GO:0000976">
    <property type="term" value="F:transcription cis-regulatory region binding"/>
    <property type="evidence" value="ECO:0007669"/>
    <property type="project" value="TreeGrafter"/>
</dbReference>
<dbReference type="PROSITE" id="PS00356">
    <property type="entry name" value="HTH_LACI_1"/>
    <property type="match status" value="1"/>
</dbReference>
<keyword evidence="4" id="KW-0804">Transcription</keyword>
<dbReference type="EMBL" id="JNSL01000076">
    <property type="protein sequence ID" value="KGA16755.1"/>
    <property type="molecule type" value="Genomic_DNA"/>
</dbReference>
<dbReference type="Pfam" id="PF00356">
    <property type="entry name" value="LacI"/>
    <property type="match status" value="1"/>
</dbReference>
<gene>
    <name evidence="6" type="ORF">GM51_11875</name>
</gene>
<evidence type="ECO:0000313" key="6">
    <source>
        <dbReference type="EMBL" id="KGA16755.1"/>
    </source>
</evidence>
<dbReference type="AlphaFoldDB" id="A0A094PY57"/>
<keyword evidence="2" id="KW-0805">Transcription regulation</keyword>
<dbReference type="Pfam" id="PF13377">
    <property type="entry name" value="Peripla_BP_3"/>
    <property type="match status" value="1"/>
</dbReference>
<dbReference type="SUPFAM" id="SSF47413">
    <property type="entry name" value="lambda repressor-like DNA-binding domains"/>
    <property type="match status" value="1"/>
</dbReference>
<sequence length="344" mass="37297">MSTVTITDVAKRVGVSVATISRYLSGFTVRNQEQIREAIIELNYRPSAAARNLKSGRTGIIAIVVPDITNPFFASIVEGAESAVGEDRMILLVNIGDSREREEKALSQLFGRVDGVIMAPLTEDEQGPSFFSQFGLPIVFVDRVTKDGERFSSVLTDNAKGAQIATEYLISHGHRKIAMIGGPCSTTPGKRRADGYRAALAKGEIALLNEHFIESDFSEAGGYAAMCQLLEIDAPPTAVFVANNLMTIGALHALRDRGVSIPSEISIIGFDDLEFAELINPPLTVIARDARLQGSQAMDLMIKHLNHGGATPPEHSMVDVHLVERGSCALPRESQKIRSNKIDR</sequence>
<dbReference type="PROSITE" id="PS50932">
    <property type="entry name" value="HTH_LACI_2"/>
    <property type="match status" value="1"/>
</dbReference>
<evidence type="ECO:0000256" key="4">
    <source>
        <dbReference type="ARBA" id="ARBA00023163"/>
    </source>
</evidence>
<protein>
    <recommendedName>
        <fullName evidence="5">HTH lacI-type domain-containing protein</fullName>
    </recommendedName>
</protein>
<comment type="caution">
    <text evidence="6">The sequence shown here is derived from an EMBL/GenBank/DDBJ whole genome shotgun (WGS) entry which is preliminary data.</text>
</comment>
<dbReference type="InterPro" id="IPR028082">
    <property type="entry name" value="Peripla_BP_I"/>
</dbReference>
<organism evidence="6">
    <name type="scientific">freshwater metagenome</name>
    <dbReference type="NCBI Taxonomy" id="449393"/>
    <lineage>
        <taxon>unclassified sequences</taxon>
        <taxon>metagenomes</taxon>
        <taxon>ecological metagenomes</taxon>
    </lineage>
</organism>
<dbReference type="PANTHER" id="PTHR30146">
    <property type="entry name" value="LACI-RELATED TRANSCRIPTIONAL REPRESSOR"/>
    <property type="match status" value="1"/>
</dbReference>
<reference evidence="6" key="1">
    <citation type="submission" date="2014-06" db="EMBL/GenBank/DDBJ databases">
        <title>Key roles for freshwater Actinobacteria revealed by deep metagenomic sequencing.</title>
        <authorList>
            <person name="Ghai R."/>
            <person name="Mizuno C.M."/>
            <person name="Picazo A."/>
            <person name="Camacho A."/>
            <person name="Rodriguez-Valera F."/>
        </authorList>
    </citation>
    <scope>NUCLEOTIDE SEQUENCE</scope>
</reference>
<dbReference type="CDD" id="cd06267">
    <property type="entry name" value="PBP1_LacI_sugar_binding-like"/>
    <property type="match status" value="1"/>
</dbReference>
<evidence type="ECO:0000259" key="5">
    <source>
        <dbReference type="PROSITE" id="PS50932"/>
    </source>
</evidence>
<evidence type="ECO:0000256" key="3">
    <source>
        <dbReference type="ARBA" id="ARBA00023125"/>
    </source>
</evidence>
<name>A0A094PY57_9ZZZZ</name>
<dbReference type="InterPro" id="IPR000843">
    <property type="entry name" value="HTH_LacI"/>
</dbReference>
<dbReference type="Gene3D" id="1.10.260.40">
    <property type="entry name" value="lambda repressor-like DNA-binding domains"/>
    <property type="match status" value="1"/>
</dbReference>